<proteinExistence type="predicted"/>
<dbReference type="Pfam" id="PF17936">
    <property type="entry name" value="Big_6"/>
    <property type="match status" value="2"/>
</dbReference>
<dbReference type="InterPro" id="IPR013783">
    <property type="entry name" value="Ig-like_fold"/>
</dbReference>
<organism evidence="2 3">
    <name type="scientific">Exiguobacterium alkaliphilum</name>
    <dbReference type="NCBI Taxonomy" id="1428684"/>
    <lineage>
        <taxon>Bacteria</taxon>
        <taxon>Bacillati</taxon>
        <taxon>Bacillota</taxon>
        <taxon>Bacilli</taxon>
        <taxon>Bacillales</taxon>
        <taxon>Bacillales Family XII. Incertae Sedis</taxon>
        <taxon>Exiguobacterium</taxon>
    </lineage>
</organism>
<dbReference type="Proteomes" id="UP001206821">
    <property type="component" value="Unassembled WGS sequence"/>
</dbReference>
<feature type="domain" description="Bacterial Ig" evidence="1">
    <location>
        <begin position="1013"/>
        <end position="1084"/>
    </location>
</feature>
<accession>A0ABT2L135</accession>
<dbReference type="Gene3D" id="2.60.40.10">
    <property type="entry name" value="Immunoglobulins"/>
    <property type="match status" value="4"/>
</dbReference>
<comment type="caution">
    <text evidence="2">The sequence shown here is derived from an EMBL/GenBank/DDBJ whole genome shotgun (WGS) entry which is preliminary data.</text>
</comment>
<sequence>MLVGTMIPPHQTSAATLIKTETNPNVVTGTTDQPNQDVTIVANEKIVRTKSDASKNYTYTFDKALTGQIAVYQRDAYGFDQLIDVTERSQPEAPATPVKPQGATFIGMINNEFVFLTHPNHTIHATYEGRVRDAIGELRIPKNKADTVSVYVSSPEKASTPIQTYTATAATADIIQLDAPPHETLRVSGKTLPYVYVNVKVGHEVKTGQADATGQFDFPFTGWEPRAYQNQTYTVQAAHLNQTTEGVQAFTMPAFVATMEKPLLVIEESFTQFRGVTLPDSVISLDGETCTVSDEVGYFGCYYPQNDQSKRTFTIQQENATIFTKEVTVKRDVRTIKFETKMFDLDDAQLIGKATPNQTFIVTYEDRRAGYRQIRFRANSDTNGDIVFPLPKLYGVNFTVSYLDEYDYRNPLWAVRAEDNRPAPTPILKMQSDRVAISVPSFYYPNQSLTFEAKIEKADGRSLLEKADLNNPSILLEVNDTFMIRTVLQDGRVSEWVEGKFDAIQKPLIPDLTNDTTLLKGTTEPNASLKFTSGVVKEVKADAQGKFEFAVDLKKVKTINVLVSVSGKADQTFKYEVKDTVRPMLEIYNILSEDAKELMFDANEYVGNFEIVYYKNNTIVRKNKVNPIRPYKPLSSGFSLGGMLPVSGLKTDGITHLIIHAEDLAGNPSGGNKIMVKDTTAPRVILQKHVLAGEHLIYGKTEPGSTVTFTYRSDKDKPVVVSSTGMFTIKTTDPVVAQKYGQVKITATDKAGNKGYGYISPNGEKIQDIRLDGGQKVWFYMQNEYMNQNHYEFTVNGKTQKYTQFGSVITWPNDIALPATVTIKLINPDKTVKYEMTKVITKPYVTKAVSNVKFQQGVRKITGNGDPYATLEVWSGTTRLGYTGVDGLGKFDVNLVRAYNEGEKLRFVMIPKIGKSQTTTINAKDNTAPTAPSVNEIKATSTHVSGKTEKGATVFISYNGKTYTTKATSTGSYAFKINKWLPGKVVSVHVKDAAGNQSPVKKETIKYVFKQFSVNTLRSSHIYVTGKGHPGATVQVYNGASKVGKAVKVDAKGNFKAYVNKQRQGNMLTVEMTRSGYATERINTTVQR</sequence>
<evidence type="ECO:0000313" key="3">
    <source>
        <dbReference type="Proteomes" id="UP001206821"/>
    </source>
</evidence>
<feature type="domain" description="Bacterial Ig" evidence="1">
    <location>
        <begin position="928"/>
        <end position="1002"/>
    </location>
</feature>
<protein>
    <submittedName>
        <fullName evidence="2">Ig-like domain-containing protein</fullName>
    </submittedName>
</protein>
<dbReference type="NCBIfam" id="NF033510">
    <property type="entry name" value="Ca_tandemer"/>
    <property type="match status" value="2"/>
</dbReference>
<gene>
    <name evidence="2" type="ORF">NQG31_10520</name>
</gene>
<keyword evidence="3" id="KW-1185">Reference proteome</keyword>
<dbReference type="InterPro" id="IPR041498">
    <property type="entry name" value="Big_6"/>
</dbReference>
<reference evidence="2 3" key="1">
    <citation type="submission" date="2022-07" db="EMBL/GenBank/DDBJ databases">
        <title>Genomic and pangenome structural analysis of the polyextremophile Exiguobacterium.</title>
        <authorList>
            <person name="Shen L."/>
        </authorList>
    </citation>
    <scope>NUCLEOTIDE SEQUENCE [LARGE SCALE GENOMIC DNA]</scope>
    <source>
        <strain evidence="2 3">12_1</strain>
    </source>
</reference>
<evidence type="ECO:0000259" key="1">
    <source>
        <dbReference type="Pfam" id="PF17936"/>
    </source>
</evidence>
<name>A0ABT2L135_9BACL</name>
<evidence type="ECO:0000313" key="2">
    <source>
        <dbReference type="EMBL" id="MCT4795984.1"/>
    </source>
</evidence>
<dbReference type="EMBL" id="JANIEK010000043">
    <property type="protein sequence ID" value="MCT4795984.1"/>
    <property type="molecule type" value="Genomic_DNA"/>
</dbReference>